<sequence length="596" mass="65662">MLDPSTRLRQAIINDNLAVVSRLVRRFPDLLENIDPKNGWSSLHYAGYYGHYLICTYLVSKGHDTVEVSLDFEQRTPLHLAASKNHEQTVHFLAQQQQFSLRREEDDATNSTSKTGTSVSTTTVSTTPSTPEMTWDGENTLASIKSRSRASSVLSNGSSKMKAKVEETKMETDVSLERVLNWKDIRHQTALFVAAMHGHNPCVQLLLDFGADIDVTDASGTRPIHMAAAYGHLKTIKTLIDRDADVATPNQDGWTPLQFCASKDIEDYFRALVAERASRHQQRLVQQKEREQQREREKSFTTSTRTFSMDSTATSIKPMTPLVDGGSNNGGFSSPRVSVEEFSPTHFLSPKQTLMSRSPSVSSVHSEELPSDNRLSSIPFSSAYRPRSPPPDFTQHLNLHSSRRRGMSTGSSAPNSRSSSPASTQSFRNYEEDSGSERSTSGSINRVPNFSRKGSLTNPSPASFQSARSSVSPYTSPSKPDRIGLGFVNGLVNGVMDRSPTKQRRPSLPTFTRHQRTNSGGSMPQPYLGRNSTSSTRLPSSTSVSTLGSIVSTSSEDSSGHEMQKELSNASSTTGTGAFRRLFHSRSQILREKEGV</sequence>
<feature type="compositionally biased region" description="Low complexity" evidence="4">
    <location>
        <begin position="484"/>
        <end position="495"/>
    </location>
</feature>
<feature type="compositionally biased region" description="Polar residues" evidence="4">
    <location>
        <begin position="566"/>
        <end position="576"/>
    </location>
</feature>
<keyword evidence="1" id="KW-0677">Repeat</keyword>
<reference evidence="5 6" key="1">
    <citation type="submission" date="2018-07" db="EMBL/GenBank/DDBJ databases">
        <title>Draft Genome Assemblies for Five Robust Yarrowia lipolytica Strains Exhibiting High Lipid Production and Pentose Sugar Utilization and Sugar Alcohol Secretion from Undetoxified Lignocellulosic Biomass Hydrolysates.</title>
        <authorList>
            <consortium name="DOE Joint Genome Institute"/>
            <person name="Walker C."/>
            <person name="Ryu S."/>
            <person name="Na H."/>
            <person name="Zane M."/>
            <person name="LaButti K."/>
            <person name="Lipzen A."/>
            <person name="Haridas S."/>
            <person name="Barry K."/>
            <person name="Grigoriev I.V."/>
            <person name="Quarterman J."/>
            <person name="Slininger P."/>
            <person name="Dien B."/>
            <person name="Trinh C.T."/>
        </authorList>
    </citation>
    <scope>NUCLEOTIDE SEQUENCE [LARGE SCALE GENOMIC DNA]</scope>
    <source>
        <strain evidence="5 6">YB392</strain>
    </source>
</reference>
<feature type="compositionally biased region" description="Low complexity" evidence="4">
    <location>
        <begin position="109"/>
        <end position="130"/>
    </location>
</feature>
<feature type="compositionally biased region" description="Polar residues" evidence="4">
    <location>
        <begin position="547"/>
        <end position="557"/>
    </location>
</feature>
<dbReference type="InterPro" id="IPR036770">
    <property type="entry name" value="Ankyrin_rpt-contain_sf"/>
</dbReference>
<feature type="repeat" description="ANK" evidence="3">
    <location>
        <begin position="219"/>
        <end position="251"/>
    </location>
</feature>
<dbReference type="EMBL" id="KZ858985">
    <property type="protein sequence ID" value="RDW26165.1"/>
    <property type="molecule type" value="Genomic_DNA"/>
</dbReference>
<feature type="compositionally biased region" description="Polar residues" evidence="4">
    <location>
        <begin position="300"/>
        <end position="317"/>
    </location>
</feature>
<feature type="compositionally biased region" description="Low complexity" evidence="4">
    <location>
        <begin position="407"/>
        <end position="426"/>
    </location>
</feature>
<organism evidence="5 6">
    <name type="scientific">Yarrowia lipolytica</name>
    <name type="common">Candida lipolytica</name>
    <dbReference type="NCBI Taxonomy" id="4952"/>
    <lineage>
        <taxon>Eukaryota</taxon>
        <taxon>Fungi</taxon>
        <taxon>Dikarya</taxon>
        <taxon>Ascomycota</taxon>
        <taxon>Saccharomycotina</taxon>
        <taxon>Dipodascomycetes</taxon>
        <taxon>Dipodascales</taxon>
        <taxon>Dipodascales incertae sedis</taxon>
        <taxon>Yarrowia</taxon>
    </lineage>
</organism>
<evidence type="ECO:0000256" key="4">
    <source>
        <dbReference type="SAM" id="MobiDB-lite"/>
    </source>
</evidence>
<dbReference type="PROSITE" id="PS50088">
    <property type="entry name" value="ANK_REPEAT"/>
    <property type="match status" value="2"/>
</dbReference>
<feature type="compositionally biased region" description="Polar residues" evidence="4">
    <location>
        <begin position="509"/>
        <end position="522"/>
    </location>
</feature>
<proteinExistence type="predicted"/>
<feature type="compositionally biased region" description="Low complexity" evidence="4">
    <location>
        <begin position="532"/>
        <end position="546"/>
    </location>
</feature>
<dbReference type="Pfam" id="PF12796">
    <property type="entry name" value="Ank_2"/>
    <property type="match status" value="2"/>
</dbReference>
<name>A0A371C790_YARLL</name>
<dbReference type="VEuPathDB" id="FungiDB:YALI0_D21769g"/>
<evidence type="ECO:0000256" key="1">
    <source>
        <dbReference type="ARBA" id="ARBA00022737"/>
    </source>
</evidence>
<feature type="compositionally biased region" description="Polar residues" evidence="4">
    <location>
        <begin position="140"/>
        <end position="159"/>
    </location>
</feature>
<feature type="region of interest" description="Disordered" evidence="4">
    <location>
        <begin position="101"/>
        <end position="166"/>
    </location>
</feature>
<feature type="compositionally biased region" description="Polar residues" evidence="4">
    <location>
        <begin position="437"/>
        <end position="478"/>
    </location>
</feature>
<feature type="region of interest" description="Disordered" evidence="4">
    <location>
        <begin position="282"/>
        <end position="337"/>
    </location>
</feature>
<keyword evidence="2 3" id="KW-0040">ANK repeat</keyword>
<evidence type="ECO:0000313" key="6">
    <source>
        <dbReference type="Proteomes" id="UP000256601"/>
    </source>
</evidence>
<accession>A0A371C790</accession>
<dbReference type="PANTHER" id="PTHR24198:SF165">
    <property type="entry name" value="ANKYRIN REPEAT-CONTAINING PROTEIN-RELATED"/>
    <property type="match status" value="1"/>
</dbReference>
<dbReference type="InterPro" id="IPR002110">
    <property type="entry name" value="Ankyrin_rpt"/>
</dbReference>
<feature type="compositionally biased region" description="Basic and acidic residues" evidence="4">
    <location>
        <begin position="286"/>
        <end position="299"/>
    </location>
</feature>
<dbReference type="SUPFAM" id="SSF48403">
    <property type="entry name" value="Ankyrin repeat"/>
    <property type="match status" value="1"/>
</dbReference>
<dbReference type="Gene3D" id="1.25.40.20">
    <property type="entry name" value="Ankyrin repeat-containing domain"/>
    <property type="match status" value="2"/>
</dbReference>
<evidence type="ECO:0000256" key="3">
    <source>
        <dbReference type="PROSITE-ProRule" id="PRU00023"/>
    </source>
</evidence>
<protein>
    <submittedName>
        <fullName evidence="5">Ankyrin repeat-containing domain protein</fullName>
    </submittedName>
</protein>
<evidence type="ECO:0000313" key="5">
    <source>
        <dbReference type="EMBL" id="RDW26165.1"/>
    </source>
</evidence>
<feature type="region of interest" description="Disordered" evidence="4">
    <location>
        <begin position="350"/>
        <end position="579"/>
    </location>
</feature>
<dbReference type="SMART" id="SM00248">
    <property type="entry name" value="ANK"/>
    <property type="match status" value="6"/>
</dbReference>
<feature type="repeat" description="ANK" evidence="3">
    <location>
        <begin position="186"/>
        <end position="218"/>
    </location>
</feature>
<dbReference type="PROSITE" id="PS50297">
    <property type="entry name" value="ANK_REP_REGION"/>
    <property type="match status" value="2"/>
</dbReference>
<evidence type="ECO:0000256" key="2">
    <source>
        <dbReference type="ARBA" id="ARBA00023043"/>
    </source>
</evidence>
<dbReference type="PRINTS" id="PR01415">
    <property type="entry name" value="ANKYRIN"/>
</dbReference>
<dbReference type="AlphaFoldDB" id="A0A371C790"/>
<gene>
    <name evidence="5" type="ORF">B0I71DRAFT_34960</name>
</gene>
<dbReference type="VEuPathDB" id="FungiDB:YALI1_D27547g"/>
<dbReference type="Proteomes" id="UP000256601">
    <property type="component" value="Unassembled WGS sequence"/>
</dbReference>
<dbReference type="PANTHER" id="PTHR24198">
    <property type="entry name" value="ANKYRIN REPEAT AND PROTEIN KINASE DOMAIN-CONTAINING PROTEIN"/>
    <property type="match status" value="1"/>
</dbReference>